<evidence type="ECO:0000259" key="4">
    <source>
        <dbReference type="SMART" id="SM00822"/>
    </source>
</evidence>
<dbReference type="GO" id="GO:0016616">
    <property type="term" value="F:oxidoreductase activity, acting on the CH-OH group of donors, NAD or NADP as acceptor"/>
    <property type="evidence" value="ECO:0007669"/>
    <property type="project" value="UniProtKB-ARBA"/>
</dbReference>
<evidence type="ECO:0000256" key="3">
    <source>
        <dbReference type="RuleBase" id="RU000363"/>
    </source>
</evidence>
<organism evidence="5 6">
    <name type="scientific">Aquisalimonas asiatica</name>
    <dbReference type="NCBI Taxonomy" id="406100"/>
    <lineage>
        <taxon>Bacteria</taxon>
        <taxon>Pseudomonadati</taxon>
        <taxon>Pseudomonadota</taxon>
        <taxon>Gammaproteobacteria</taxon>
        <taxon>Chromatiales</taxon>
        <taxon>Ectothiorhodospiraceae</taxon>
        <taxon>Aquisalimonas</taxon>
    </lineage>
</organism>
<name>A0A1H8UWP7_9GAMM</name>
<keyword evidence="6" id="KW-1185">Reference proteome</keyword>
<accession>A0A1H8UWP7</accession>
<dbReference type="SUPFAM" id="SSF51735">
    <property type="entry name" value="NAD(P)-binding Rossmann-fold domains"/>
    <property type="match status" value="1"/>
</dbReference>
<keyword evidence="2" id="KW-0560">Oxidoreductase</keyword>
<gene>
    <name evidence="5" type="ORF">SAMN04488052_108105</name>
</gene>
<sequence length="252" mass="27518">MTGTVLITGGTSGFGAATARRFRDNGWKVVITGRRGDRLAAMQQELGGPEYLHTLQFDITDRQATEQALASLPPAFAEVDVLVNNAGLALGREPAQECSMDEWETMVETNIMGVLRLTRALLPGMVERNRGHVINLGSVAGNWPYPGGNVYCGTKAFVQQFSRAVRSDLQGTRVRVTNLEPGLCETEFSTVRFRGDSDKAASLYEGNDPIQPEDIAEVIWWVTSLPARVNVNTLEVMPVTQSWNPLAVKPVA</sequence>
<dbReference type="PRINTS" id="PR00081">
    <property type="entry name" value="GDHRDH"/>
</dbReference>
<dbReference type="PRINTS" id="PR00080">
    <property type="entry name" value="SDRFAMILY"/>
</dbReference>
<dbReference type="AlphaFoldDB" id="A0A1H8UWP7"/>
<evidence type="ECO:0000256" key="2">
    <source>
        <dbReference type="ARBA" id="ARBA00023002"/>
    </source>
</evidence>
<dbReference type="PANTHER" id="PTHR42901:SF1">
    <property type="entry name" value="ALCOHOL DEHYDROGENASE"/>
    <property type="match status" value="1"/>
</dbReference>
<evidence type="ECO:0000256" key="1">
    <source>
        <dbReference type="ARBA" id="ARBA00006484"/>
    </source>
</evidence>
<feature type="domain" description="Ketoreductase" evidence="4">
    <location>
        <begin position="3"/>
        <end position="182"/>
    </location>
</feature>
<dbReference type="FunFam" id="3.40.50.720:FF:000047">
    <property type="entry name" value="NADP-dependent L-serine/L-allo-threonine dehydrogenase"/>
    <property type="match status" value="1"/>
</dbReference>
<reference evidence="5 6" key="1">
    <citation type="submission" date="2016-10" db="EMBL/GenBank/DDBJ databases">
        <authorList>
            <person name="de Groot N.N."/>
        </authorList>
    </citation>
    <scope>NUCLEOTIDE SEQUENCE [LARGE SCALE GENOMIC DNA]</scope>
    <source>
        <strain evidence="5 6">CGMCC 1.6291</strain>
    </source>
</reference>
<dbReference type="SMART" id="SM00822">
    <property type="entry name" value="PKS_KR"/>
    <property type="match status" value="1"/>
</dbReference>
<dbReference type="OrthoDB" id="9810734at2"/>
<dbReference type="PANTHER" id="PTHR42901">
    <property type="entry name" value="ALCOHOL DEHYDROGENASE"/>
    <property type="match status" value="1"/>
</dbReference>
<dbReference type="CDD" id="cd05346">
    <property type="entry name" value="SDR_c5"/>
    <property type="match status" value="1"/>
</dbReference>
<dbReference type="InterPro" id="IPR057326">
    <property type="entry name" value="KR_dom"/>
</dbReference>
<dbReference type="PROSITE" id="PS00061">
    <property type="entry name" value="ADH_SHORT"/>
    <property type="match status" value="1"/>
</dbReference>
<dbReference type="RefSeq" id="WP_091645373.1">
    <property type="nucleotide sequence ID" value="NZ_FOEG01000008.1"/>
</dbReference>
<evidence type="ECO:0000313" key="5">
    <source>
        <dbReference type="EMBL" id="SEP07423.1"/>
    </source>
</evidence>
<dbReference type="STRING" id="406100.SAMN04488052_108105"/>
<dbReference type="Gene3D" id="3.40.50.720">
    <property type="entry name" value="NAD(P)-binding Rossmann-like Domain"/>
    <property type="match status" value="1"/>
</dbReference>
<dbReference type="InterPro" id="IPR002347">
    <property type="entry name" value="SDR_fam"/>
</dbReference>
<dbReference type="Proteomes" id="UP000199657">
    <property type="component" value="Unassembled WGS sequence"/>
</dbReference>
<proteinExistence type="inferred from homology"/>
<dbReference type="InterPro" id="IPR036291">
    <property type="entry name" value="NAD(P)-bd_dom_sf"/>
</dbReference>
<dbReference type="Pfam" id="PF00106">
    <property type="entry name" value="adh_short"/>
    <property type="match status" value="1"/>
</dbReference>
<evidence type="ECO:0000313" key="6">
    <source>
        <dbReference type="Proteomes" id="UP000199657"/>
    </source>
</evidence>
<protein>
    <submittedName>
        <fullName evidence="5">NADP-dependent 3-hydroxy acid dehydrogenase YdfG</fullName>
    </submittedName>
</protein>
<dbReference type="EMBL" id="FOEG01000008">
    <property type="protein sequence ID" value="SEP07423.1"/>
    <property type="molecule type" value="Genomic_DNA"/>
</dbReference>
<dbReference type="InterPro" id="IPR020904">
    <property type="entry name" value="Sc_DH/Rdtase_CS"/>
</dbReference>
<comment type="similarity">
    <text evidence="1 3">Belongs to the short-chain dehydrogenases/reductases (SDR) family.</text>
</comment>